<gene>
    <name evidence="1" type="ORF">DFH05DRAFT_1108479</name>
</gene>
<evidence type="ECO:0000313" key="2">
    <source>
        <dbReference type="Proteomes" id="UP001142393"/>
    </source>
</evidence>
<organism evidence="1 2">
    <name type="scientific">Lentinula detonsa</name>
    <dbReference type="NCBI Taxonomy" id="2804962"/>
    <lineage>
        <taxon>Eukaryota</taxon>
        <taxon>Fungi</taxon>
        <taxon>Dikarya</taxon>
        <taxon>Basidiomycota</taxon>
        <taxon>Agaricomycotina</taxon>
        <taxon>Agaricomycetes</taxon>
        <taxon>Agaricomycetidae</taxon>
        <taxon>Agaricales</taxon>
        <taxon>Marasmiineae</taxon>
        <taxon>Omphalotaceae</taxon>
        <taxon>Lentinula</taxon>
    </lineage>
</organism>
<reference evidence="1 2" key="1">
    <citation type="journal article" date="2023" name="Proc. Natl. Acad. Sci. U.S.A.">
        <title>A global phylogenomic analysis of the shiitake genus Lentinula.</title>
        <authorList>
            <person name="Sierra-Patev S."/>
            <person name="Min B."/>
            <person name="Naranjo-Ortiz M."/>
            <person name="Looney B."/>
            <person name="Konkel Z."/>
            <person name="Slot J.C."/>
            <person name="Sakamoto Y."/>
            <person name="Steenwyk J.L."/>
            <person name="Rokas A."/>
            <person name="Carro J."/>
            <person name="Camarero S."/>
            <person name="Ferreira P."/>
            <person name="Molpeceres G."/>
            <person name="Ruiz-Duenas F.J."/>
            <person name="Serrano A."/>
            <person name="Henrissat B."/>
            <person name="Drula E."/>
            <person name="Hughes K.W."/>
            <person name="Mata J.L."/>
            <person name="Ishikawa N.K."/>
            <person name="Vargas-Isla R."/>
            <person name="Ushijima S."/>
            <person name="Smith C.A."/>
            <person name="Donoghue J."/>
            <person name="Ahrendt S."/>
            <person name="Andreopoulos W."/>
            <person name="He G."/>
            <person name="LaButti K."/>
            <person name="Lipzen A."/>
            <person name="Ng V."/>
            <person name="Riley R."/>
            <person name="Sandor L."/>
            <person name="Barry K."/>
            <person name="Martinez A.T."/>
            <person name="Xiao Y."/>
            <person name="Gibbons J.G."/>
            <person name="Terashima K."/>
            <person name="Grigoriev I.V."/>
            <person name="Hibbett D."/>
        </authorList>
    </citation>
    <scope>NUCLEOTIDE SEQUENCE [LARGE SCALE GENOMIC DNA]</scope>
    <source>
        <strain evidence="1 2">TFB7810</strain>
    </source>
</reference>
<sequence length="217" mass="24807">MLSYVVLQTFTIVAASLFITAGALPYDVSKPGTFMSPLENLLRAGSSGDSETRMLKSRMNRPSDEEWLAQLKQDWIKYPAGRKEIANDGSNNRALAKFKHCRLSSKISSLASPSWTRKKGWDKSGLEMKELALQNSLAKVRDIVYGFLKAGKPLYTNLIFQDDGSIHLVDFGCPGIWPIHHLPSKDVFDKWFQDRWYFLWRGYYYDIARQRGSQSRS</sequence>
<dbReference type="AlphaFoldDB" id="A0A9W8P1J6"/>
<protein>
    <submittedName>
        <fullName evidence="1">Uncharacterized protein</fullName>
    </submittedName>
</protein>
<name>A0A9W8P1J6_9AGAR</name>
<dbReference type="EMBL" id="JANVFU010000006">
    <property type="protein sequence ID" value="KAJ3744988.1"/>
    <property type="molecule type" value="Genomic_DNA"/>
</dbReference>
<evidence type="ECO:0000313" key="1">
    <source>
        <dbReference type="EMBL" id="KAJ3744988.1"/>
    </source>
</evidence>
<accession>A0A9W8P1J6</accession>
<proteinExistence type="predicted"/>
<dbReference type="Proteomes" id="UP001142393">
    <property type="component" value="Unassembled WGS sequence"/>
</dbReference>
<comment type="caution">
    <text evidence="1">The sequence shown here is derived from an EMBL/GenBank/DDBJ whole genome shotgun (WGS) entry which is preliminary data.</text>
</comment>
<keyword evidence="2" id="KW-1185">Reference proteome</keyword>